<feature type="region of interest" description="Disordered" evidence="1">
    <location>
        <begin position="68"/>
        <end position="110"/>
    </location>
</feature>
<dbReference type="PANTHER" id="PTHR48190:SF2">
    <property type="entry name" value="PROGRAMMED CELL DEATH PROTEIN 7"/>
    <property type="match status" value="1"/>
</dbReference>
<protein>
    <submittedName>
        <fullName evidence="2">Programmed cell death protein</fullName>
    </submittedName>
</protein>
<dbReference type="GO" id="GO:0005689">
    <property type="term" value="C:U12-type spliceosomal complex"/>
    <property type="evidence" value="ECO:0007669"/>
    <property type="project" value="TreeGrafter"/>
</dbReference>
<dbReference type="InterPro" id="IPR052831">
    <property type="entry name" value="Apoptosis_promoter"/>
</dbReference>
<sequence>MKEIAKLKVREEKKKLESELELLLMVEKLQELRSIRIQKLKKQGHFFPEEDDKFLERVQAAVEEEEREALAAAETDAAKDAIATAEESRKAMQNQGKLLKGSNDESEIKENNEQIVHIVTDEGVGATDEKKSSKVASEGQNYVGAYDPLANLPIEFYHYYHGSNNDMGTLIEVRRGWDAYIRPGG</sequence>
<organism evidence="2 3">
    <name type="scientific">Trifolium medium</name>
    <dbReference type="NCBI Taxonomy" id="97028"/>
    <lineage>
        <taxon>Eukaryota</taxon>
        <taxon>Viridiplantae</taxon>
        <taxon>Streptophyta</taxon>
        <taxon>Embryophyta</taxon>
        <taxon>Tracheophyta</taxon>
        <taxon>Spermatophyta</taxon>
        <taxon>Magnoliopsida</taxon>
        <taxon>eudicotyledons</taxon>
        <taxon>Gunneridae</taxon>
        <taxon>Pentapetalae</taxon>
        <taxon>rosids</taxon>
        <taxon>fabids</taxon>
        <taxon>Fabales</taxon>
        <taxon>Fabaceae</taxon>
        <taxon>Papilionoideae</taxon>
        <taxon>50 kb inversion clade</taxon>
        <taxon>NPAAA clade</taxon>
        <taxon>Hologalegina</taxon>
        <taxon>IRL clade</taxon>
        <taxon>Trifolieae</taxon>
        <taxon>Trifolium</taxon>
    </lineage>
</organism>
<dbReference type="AlphaFoldDB" id="A0A392M6S3"/>
<feature type="non-terminal residue" evidence="2">
    <location>
        <position position="185"/>
    </location>
</feature>
<comment type="caution">
    <text evidence="2">The sequence shown here is derived from an EMBL/GenBank/DDBJ whole genome shotgun (WGS) entry which is preliminary data.</text>
</comment>
<dbReference type="PANTHER" id="PTHR48190">
    <property type="entry name" value="PROGRAMMED CELL DEATH PROTEIN 7"/>
    <property type="match status" value="1"/>
</dbReference>
<gene>
    <name evidence="2" type="ORF">A2U01_0003962</name>
</gene>
<dbReference type="EMBL" id="LXQA010004726">
    <property type="protein sequence ID" value="MCH83147.1"/>
    <property type="molecule type" value="Genomic_DNA"/>
</dbReference>
<proteinExistence type="predicted"/>
<evidence type="ECO:0000313" key="2">
    <source>
        <dbReference type="EMBL" id="MCH83147.1"/>
    </source>
</evidence>
<feature type="compositionally biased region" description="Low complexity" evidence="1">
    <location>
        <begin position="70"/>
        <end position="85"/>
    </location>
</feature>
<evidence type="ECO:0000256" key="1">
    <source>
        <dbReference type="SAM" id="MobiDB-lite"/>
    </source>
</evidence>
<accession>A0A392M6S3</accession>
<name>A0A392M6S3_9FABA</name>
<evidence type="ECO:0000313" key="3">
    <source>
        <dbReference type="Proteomes" id="UP000265520"/>
    </source>
</evidence>
<keyword evidence="3" id="KW-1185">Reference proteome</keyword>
<dbReference type="Proteomes" id="UP000265520">
    <property type="component" value="Unassembled WGS sequence"/>
</dbReference>
<reference evidence="2 3" key="1">
    <citation type="journal article" date="2018" name="Front. Plant Sci.">
        <title>Red Clover (Trifolium pratense) and Zigzag Clover (T. medium) - A Picture of Genomic Similarities and Differences.</title>
        <authorList>
            <person name="Dluhosova J."/>
            <person name="Istvanek J."/>
            <person name="Nedelnik J."/>
            <person name="Repkova J."/>
        </authorList>
    </citation>
    <scope>NUCLEOTIDE SEQUENCE [LARGE SCALE GENOMIC DNA]</scope>
    <source>
        <strain evidence="3">cv. 10/8</strain>
        <tissue evidence="2">Leaf</tissue>
    </source>
</reference>